<comment type="caution">
    <text evidence="1">The sequence shown here is derived from an EMBL/GenBank/DDBJ whole genome shotgun (WGS) entry which is preliminary data.</text>
</comment>
<organism evidence="1 2">
    <name type="scientific">Leucocoprinus leucothites</name>
    <dbReference type="NCBI Taxonomy" id="201217"/>
    <lineage>
        <taxon>Eukaryota</taxon>
        <taxon>Fungi</taxon>
        <taxon>Dikarya</taxon>
        <taxon>Basidiomycota</taxon>
        <taxon>Agaricomycotina</taxon>
        <taxon>Agaricomycetes</taxon>
        <taxon>Agaricomycetidae</taxon>
        <taxon>Agaricales</taxon>
        <taxon>Agaricineae</taxon>
        <taxon>Agaricaceae</taxon>
        <taxon>Leucocoprinus</taxon>
    </lineage>
</organism>
<protein>
    <submittedName>
        <fullName evidence="1">Uncharacterized protein</fullName>
    </submittedName>
</protein>
<evidence type="ECO:0000313" key="2">
    <source>
        <dbReference type="Proteomes" id="UP000559027"/>
    </source>
</evidence>
<reference evidence="1 2" key="1">
    <citation type="journal article" date="2020" name="ISME J.">
        <title>Uncovering the hidden diversity of litter-decomposition mechanisms in mushroom-forming fungi.</title>
        <authorList>
            <person name="Floudas D."/>
            <person name="Bentzer J."/>
            <person name="Ahren D."/>
            <person name="Johansson T."/>
            <person name="Persson P."/>
            <person name="Tunlid A."/>
        </authorList>
    </citation>
    <scope>NUCLEOTIDE SEQUENCE [LARGE SCALE GENOMIC DNA]</scope>
    <source>
        <strain evidence="1 2">CBS 146.42</strain>
    </source>
</reference>
<keyword evidence="2" id="KW-1185">Reference proteome</keyword>
<dbReference type="EMBL" id="JAACJO010000022">
    <property type="protein sequence ID" value="KAF5347940.1"/>
    <property type="molecule type" value="Genomic_DNA"/>
</dbReference>
<evidence type="ECO:0000313" key="1">
    <source>
        <dbReference type="EMBL" id="KAF5347940.1"/>
    </source>
</evidence>
<dbReference type="AlphaFoldDB" id="A0A8H5CU68"/>
<gene>
    <name evidence="1" type="ORF">D9756_010122</name>
</gene>
<proteinExistence type="predicted"/>
<accession>A0A8H5CU68</accession>
<name>A0A8H5CU68_9AGAR</name>
<dbReference type="OrthoDB" id="5362978at2759"/>
<sequence>MSFDITTRTLLEHYTNAPPRTTDVWYGTWISILTTLFPSSQGYVVTPQHRIAEDAEVHILNLFIQVAKPWTIPVTLRIVLIVEIKNSQHWESGKTALMRQIELKTDVGFVGAVVNRV</sequence>
<dbReference type="Proteomes" id="UP000559027">
    <property type="component" value="Unassembled WGS sequence"/>
</dbReference>